<evidence type="ECO:0000259" key="9">
    <source>
        <dbReference type="Pfam" id="PF00482"/>
    </source>
</evidence>
<accession>A0A7G9FRR7</accession>
<evidence type="ECO:0000256" key="8">
    <source>
        <dbReference type="SAM" id="Phobius"/>
    </source>
</evidence>
<keyword evidence="5 8" id="KW-0812">Transmembrane</keyword>
<evidence type="ECO:0000313" key="11">
    <source>
        <dbReference type="Proteomes" id="UP000515981"/>
    </source>
</evidence>
<keyword evidence="11" id="KW-1185">Reference proteome</keyword>
<comment type="similarity">
    <text evidence="2">Belongs to the GSP F family.</text>
</comment>
<name>A0A7G9FRR7_9FIRM</name>
<evidence type="ECO:0000256" key="1">
    <source>
        <dbReference type="ARBA" id="ARBA00004429"/>
    </source>
</evidence>
<comment type="subcellular location">
    <subcellularLocation>
        <location evidence="1">Cell inner membrane</location>
        <topology evidence="1">Multi-pass membrane protein</topology>
    </subcellularLocation>
</comment>
<feature type="transmembrane region" description="Helical" evidence="8">
    <location>
        <begin position="168"/>
        <end position="190"/>
    </location>
</feature>
<reference evidence="10 11" key="1">
    <citation type="submission" date="2020-08" db="EMBL/GenBank/DDBJ databases">
        <authorList>
            <person name="Liu C."/>
            <person name="Sun Q."/>
        </authorList>
    </citation>
    <scope>NUCLEOTIDE SEQUENCE [LARGE SCALE GENOMIC DNA]</scope>
    <source>
        <strain evidence="10 11">NSJ-8</strain>
    </source>
</reference>
<feature type="domain" description="Type II secretion system protein GspF" evidence="9">
    <location>
        <begin position="272"/>
        <end position="392"/>
    </location>
</feature>
<evidence type="ECO:0000256" key="6">
    <source>
        <dbReference type="ARBA" id="ARBA00022989"/>
    </source>
</evidence>
<feature type="domain" description="Type II secretion system protein GspF" evidence="9">
    <location>
        <begin position="69"/>
        <end position="191"/>
    </location>
</feature>
<dbReference type="Gene3D" id="1.20.81.30">
    <property type="entry name" value="Type II secretion system (T2SS), domain F"/>
    <property type="match status" value="2"/>
</dbReference>
<evidence type="ECO:0000256" key="2">
    <source>
        <dbReference type="ARBA" id="ARBA00005745"/>
    </source>
</evidence>
<proteinExistence type="inferred from homology"/>
<dbReference type="KEGG" id="ssun:H9Q77_08865"/>
<keyword evidence="7 8" id="KW-0472">Membrane</keyword>
<feature type="transmembrane region" description="Helical" evidence="8">
    <location>
        <begin position="374"/>
        <end position="395"/>
    </location>
</feature>
<evidence type="ECO:0000256" key="3">
    <source>
        <dbReference type="ARBA" id="ARBA00022475"/>
    </source>
</evidence>
<evidence type="ECO:0000313" key="10">
    <source>
        <dbReference type="EMBL" id="QNM01249.1"/>
    </source>
</evidence>
<keyword evidence="4" id="KW-0997">Cell inner membrane</keyword>
<protein>
    <submittedName>
        <fullName evidence="10">Type II secretion system F family protein</fullName>
    </submittedName>
</protein>
<evidence type="ECO:0000256" key="4">
    <source>
        <dbReference type="ARBA" id="ARBA00022519"/>
    </source>
</evidence>
<dbReference type="FunFam" id="1.20.81.30:FF:000001">
    <property type="entry name" value="Type II secretion system protein F"/>
    <property type="match status" value="2"/>
</dbReference>
<keyword evidence="6 8" id="KW-1133">Transmembrane helix</keyword>
<dbReference type="PANTHER" id="PTHR30012">
    <property type="entry name" value="GENERAL SECRETION PATHWAY PROTEIN"/>
    <property type="match status" value="1"/>
</dbReference>
<sequence length="404" mass="44392">MATYGYKAITKAGKEVKGSLEADNKDLAMAELRRQELTVIDLGEQSFLTKDIDIQIGGWPKARDLSVMCRQFVSMTKAGVSILESLKMLCEQTENKRLQEALKEVRISVEKGETLADSMAEHPKVFPAIMVNMVAAGEASGSLETALDRVAVQLEKNSKTQAMLKKAMIYPVVVCIVAVVVTIVMLVKVIPSYEDMFADLGTDLPWITKFYVNMSHGIRDYWFIIIPIVIAIAIGIKYFAGTNPGKHVFGKITLKLPLFKKLTVKSAAAMMARTLSTLIGAGVPLIEAVDIVSGVMSNIYFKEALQDAREEITIGMPLSRPLQESGLFPPMVYQMIRIGEEAGSTEEMLDKIADYYDEEVEMEIQSLMAALEPMIIIVLAIVVGGLIAACMAPMVSMYQALDTL</sequence>
<dbReference type="InterPro" id="IPR042094">
    <property type="entry name" value="T2SS_GspF_sf"/>
</dbReference>
<dbReference type="Pfam" id="PF00482">
    <property type="entry name" value="T2SSF"/>
    <property type="match status" value="2"/>
</dbReference>
<dbReference type="Proteomes" id="UP000515981">
    <property type="component" value="Chromosome"/>
</dbReference>
<dbReference type="EMBL" id="CP060633">
    <property type="protein sequence ID" value="QNM01249.1"/>
    <property type="molecule type" value="Genomic_DNA"/>
</dbReference>
<evidence type="ECO:0000256" key="7">
    <source>
        <dbReference type="ARBA" id="ARBA00023136"/>
    </source>
</evidence>
<feature type="transmembrane region" description="Helical" evidence="8">
    <location>
        <begin position="221"/>
        <end position="240"/>
    </location>
</feature>
<dbReference type="GO" id="GO:0005886">
    <property type="term" value="C:plasma membrane"/>
    <property type="evidence" value="ECO:0007669"/>
    <property type="project" value="UniProtKB-SubCell"/>
</dbReference>
<keyword evidence="3" id="KW-1003">Cell membrane</keyword>
<dbReference type="PRINTS" id="PR00812">
    <property type="entry name" value="BCTERIALGSPF"/>
</dbReference>
<evidence type="ECO:0000256" key="5">
    <source>
        <dbReference type="ARBA" id="ARBA00022692"/>
    </source>
</evidence>
<organism evidence="10 11">
    <name type="scientific">Simiaoa sunii</name>
    <dbReference type="NCBI Taxonomy" id="2763672"/>
    <lineage>
        <taxon>Bacteria</taxon>
        <taxon>Bacillati</taxon>
        <taxon>Bacillota</taxon>
        <taxon>Clostridia</taxon>
        <taxon>Lachnospirales</taxon>
        <taxon>Lachnospiraceae</taxon>
        <taxon>Simiaoa</taxon>
    </lineage>
</organism>
<dbReference type="InterPro" id="IPR018076">
    <property type="entry name" value="T2SS_GspF_dom"/>
</dbReference>
<dbReference type="RefSeq" id="WP_249325213.1">
    <property type="nucleotide sequence ID" value="NZ_CP060633.1"/>
</dbReference>
<dbReference type="InterPro" id="IPR003004">
    <property type="entry name" value="GspF/PilC"/>
</dbReference>
<dbReference type="AlphaFoldDB" id="A0A7G9FRR7"/>
<gene>
    <name evidence="10" type="ORF">H9Q77_08865</name>
</gene>
<dbReference type="PANTHER" id="PTHR30012:SF0">
    <property type="entry name" value="TYPE II SECRETION SYSTEM PROTEIN F-RELATED"/>
    <property type="match status" value="1"/>
</dbReference>